<dbReference type="WBParaSite" id="HDID_0000541001-mRNA-1">
    <property type="protein sequence ID" value="HDID_0000541001-mRNA-1"/>
    <property type="gene ID" value="HDID_0000541001"/>
</dbReference>
<feature type="region of interest" description="Disordered" evidence="2">
    <location>
        <begin position="111"/>
        <end position="138"/>
    </location>
</feature>
<dbReference type="SMART" id="SM00338">
    <property type="entry name" value="BRLZ"/>
    <property type="match status" value="1"/>
</dbReference>
<dbReference type="InterPro" id="IPR046347">
    <property type="entry name" value="bZIP_sf"/>
</dbReference>
<dbReference type="GO" id="GO:0003700">
    <property type="term" value="F:DNA-binding transcription factor activity"/>
    <property type="evidence" value="ECO:0007669"/>
    <property type="project" value="InterPro"/>
</dbReference>
<feature type="compositionally biased region" description="Polar residues" evidence="2">
    <location>
        <begin position="117"/>
        <end position="130"/>
    </location>
</feature>
<accession>A0A0R3SKE5</accession>
<feature type="domain" description="BZIP" evidence="3">
    <location>
        <begin position="188"/>
        <end position="232"/>
    </location>
</feature>
<evidence type="ECO:0000259" key="3">
    <source>
        <dbReference type="PROSITE" id="PS50217"/>
    </source>
</evidence>
<evidence type="ECO:0000256" key="1">
    <source>
        <dbReference type="SAM" id="Coils"/>
    </source>
</evidence>
<sequence>LVFEMTESSHIRTTEDDDGSCDSDSAETVVLSDDLGYDRCSKGISFLRFMSVEGRNTDGDLLLSKPRLSDLPTGLSILKNHVNFAETPLPPGSFSFKECLIKMDMDSQDKGLVENSYPVSSAPDSTTHSPNVDAKTLPNHTNHVLTSVLDPIVIPSNSASPQIAPRSEGSSPDGQFKQPRSIPISELRCKNREAARKSRAKKKNYIQQLEHDFKELKEKYASMQQENADLRRFIFQHFGVNFSSPKSQSTSKAPVARPSSNQPLPTVKQIAPVLPVSVESNTSHSTATTAPPISVMLNGTSGVQVMSCNSNLFIFCEPVKESTLVRNEFGLVPPMYAG</sequence>
<reference evidence="4" key="1">
    <citation type="submission" date="2017-02" db="UniProtKB">
        <authorList>
            <consortium name="WormBaseParasite"/>
        </authorList>
    </citation>
    <scope>IDENTIFICATION</scope>
</reference>
<dbReference type="PROSITE" id="PS00036">
    <property type="entry name" value="BZIP_BASIC"/>
    <property type="match status" value="1"/>
</dbReference>
<dbReference type="PROSITE" id="PS50217">
    <property type="entry name" value="BZIP"/>
    <property type="match status" value="1"/>
</dbReference>
<name>A0A0R3SKE5_HYMDI</name>
<feature type="coiled-coil region" evidence="1">
    <location>
        <begin position="199"/>
        <end position="233"/>
    </location>
</feature>
<keyword evidence="1" id="KW-0175">Coiled coil</keyword>
<dbReference type="CDD" id="cd14686">
    <property type="entry name" value="bZIP"/>
    <property type="match status" value="1"/>
</dbReference>
<dbReference type="AlphaFoldDB" id="A0A0R3SKE5"/>
<feature type="region of interest" description="Disordered" evidence="2">
    <location>
        <begin position="245"/>
        <end position="264"/>
    </location>
</feature>
<dbReference type="Gene3D" id="1.20.5.170">
    <property type="match status" value="1"/>
</dbReference>
<evidence type="ECO:0000313" key="4">
    <source>
        <dbReference type="WBParaSite" id="HDID_0000541001-mRNA-1"/>
    </source>
</evidence>
<dbReference type="SUPFAM" id="SSF57959">
    <property type="entry name" value="Leucine zipper domain"/>
    <property type="match status" value="1"/>
</dbReference>
<protein>
    <submittedName>
        <fullName evidence="4">BZIP domain-containing protein</fullName>
    </submittedName>
</protein>
<dbReference type="Pfam" id="PF07716">
    <property type="entry name" value="bZIP_2"/>
    <property type="match status" value="1"/>
</dbReference>
<proteinExistence type="predicted"/>
<dbReference type="InterPro" id="IPR004827">
    <property type="entry name" value="bZIP"/>
</dbReference>
<feature type="region of interest" description="Disordered" evidence="2">
    <location>
        <begin position="156"/>
        <end position="185"/>
    </location>
</feature>
<dbReference type="STRING" id="6216.A0A0R3SKE5"/>
<evidence type="ECO:0000256" key="2">
    <source>
        <dbReference type="SAM" id="MobiDB-lite"/>
    </source>
</evidence>
<organism evidence="4">
    <name type="scientific">Hymenolepis diminuta</name>
    <name type="common">Rat tapeworm</name>
    <dbReference type="NCBI Taxonomy" id="6216"/>
    <lineage>
        <taxon>Eukaryota</taxon>
        <taxon>Metazoa</taxon>
        <taxon>Spiralia</taxon>
        <taxon>Lophotrochozoa</taxon>
        <taxon>Platyhelminthes</taxon>
        <taxon>Cestoda</taxon>
        <taxon>Eucestoda</taxon>
        <taxon>Cyclophyllidea</taxon>
        <taxon>Hymenolepididae</taxon>
        <taxon>Hymenolepis</taxon>
    </lineage>
</organism>